<protein>
    <submittedName>
        <fullName evidence="1">Uncharacterized protein</fullName>
    </submittedName>
</protein>
<dbReference type="EMBL" id="JARBHB010000004">
    <property type="protein sequence ID" value="KAJ8884982.1"/>
    <property type="molecule type" value="Genomic_DNA"/>
</dbReference>
<keyword evidence="2" id="KW-1185">Reference proteome</keyword>
<accession>A0ABQ9HKW8</accession>
<evidence type="ECO:0000313" key="1">
    <source>
        <dbReference type="EMBL" id="KAJ8884982.1"/>
    </source>
</evidence>
<sequence length="225" mass="25672">MSPLFPMCSHTLSLHGLATFHRQFCISLKYLTPLWLNLILLYHYLQRPHLENPTFPSLVATDGSNDDSKLYPIVFSYFSAKHSIVKSVCLSVTSLQGSSTGKNIEEMIVATITEVDWNRQCSNWILMSDVLVWNYNCRWMLVVDVGNTLFTLAVDTSDELRAARYTEPCANPSGWRGAHSCDTVGTRKKWRGSVMSSTWVCEVCFRASCRDLHYTIQLSLPHRPW</sequence>
<name>A0ABQ9HKW8_9NEOP</name>
<proteinExistence type="predicted"/>
<comment type="caution">
    <text evidence="1">The sequence shown here is derived from an EMBL/GenBank/DDBJ whole genome shotgun (WGS) entry which is preliminary data.</text>
</comment>
<gene>
    <name evidence="1" type="ORF">PR048_011178</name>
</gene>
<dbReference type="Proteomes" id="UP001159363">
    <property type="component" value="Chromosome X"/>
</dbReference>
<reference evidence="1 2" key="1">
    <citation type="submission" date="2023-02" db="EMBL/GenBank/DDBJ databases">
        <title>LHISI_Scaffold_Assembly.</title>
        <authorList>
            <person name="Stuart O.P."/>
            <person name="Cleave R."/>
            <person name="Magrath M.J.L."/>
            <person name="Mikheyev A.S."/>
        </authorList>
    </citation>
    <scope>NUCLEOTIDE SEQUENCE [LARGE SCALE GENOMIC DNA]</scope>
    <source>
        <strain evidence="1">Daus_M_001</strain>
        <tissue evidence="1">Leg muscle</tissue>
    </source>
</reference>
<evidence type="ECO:0000313" key="2">
    <source>
        <dbReference type="Proteomes" id="UP001159363"/>
    </source>
</evidence>
<organism evidence="1 2">
    <name type="scientific">Dryococelus australis</name>
    <dbReference type="NCBI Taxonomy" id="614101"/>
    <lineage>
        <taxon>Eukaryota</taxon>
        <taxon>Metazoa</taxon>
        <taxon>Ecdysozoa</taxon>
        <taxon>Arthropoda</taxon>
        <taxon>Hexapoda</taxon>
        <taxon>Insecta</taxon>
        <taxon>Pterygota</taxon>
        <taxon>Neoptera</taxon>
        <taxon>Polyneoptera</taxon>
        <taxon>Phasmatodea</taxon>
        <taxon>Verophasmatodea</taxon>
        <taxon>Anareolatae</taxon>
        <taxon>Phasmatidae</taxon>
        <taxon>Eurycanthinae</taxon>
        <taxon>Dryococelus</taxon>
    </lineage>
</organism>